<gene>
    <name evidence="2" type="ORF">SDC9_133444</name>
</gene>
<feature type="region of interest" description="Disordered" evidence="1">
    <location>
        <begin position="55"/>
        <end position="197"/>
    </location>
</feature>
<comment type="caution">
    <text evidence="2">The sequence shown here is derived from an EMBL/GenBank/DDBJ whole genome shotgun (WGS) entry which is preliminary data.</text>
</comment>
<protein>
    <submittedName>
        <fullName evidence="2">Uncharacterized protein</fullName>
    </submittedName>
</protein>
<dbReference type="AlphaFoldDB" id="A0A645DAT9"/>
<accession>A0A645DAT9</accession>
<feature type="region of interest" description="Disordered" evidence="1">
    <location>
        <begin position="1"/>
        <end position="38"/>
    </location>
</feature>
<organism evidence="2">
    <name type="scientific">bioreactor metagenome</name>
    <dbReference type="NCBI Taxonomy" id="1076179"/>
    <lineage>
        <taxon>unclassified sequences</taxon>
        <taxon>metagenomes</taxon>
        <taxon>ecological metagenomes</taxon>
    </lineage>
</organism>
<feature type="compositionally biased region" description="Basic and acidic residues" evidence="1">
    <location>
        <begin position="165"/>
        <end position="174"/>
    </location>
</feature>
<name>A0A645DAT9_9ZZZZ</name>
<evidence type="ECO:0000313" key="2">
    <source>
        <dbReference type="EMBL" id="MPM86355.1"/>
    </source>
</evidence>
<feature type="compositionally biased region" description="Basic and acidic residues" evidence="1">
    <location>
        <begin position="140"/>
        <end position="152"/>
    </location>
</feature>
<feature type="compositionally biased region" description="Basic residues" evidence="1">
    <location>
        <begin position="55"/>
        <end position="64"/>
    </location>
</feature>
<reference evidence="2" key="1">
    <citation type="submission" date="2019-08" db="EMBL/GenBank/DDBJ databases">
        <authorList>
            <person name="Kucharzyk K."/>
            <person name="Murdoch R.W."/>
            <person name="Higgins S."/>
            <person name="Loffler F."/>
        </authorList>
    </citation>
    <scope>NUCLEOTIDE SEQUENCE</scope>
</reference>
<dbReference type="EMBL" id="VSSQ01034416">
    <property type="protein sequence ID" value="MPM86355.1"/>
    <property type="molecule type" value="Genomic_DNA"/>
</dbReference>
<proteinExistence type="predicted"/>
<sequence>MRRVGDHAGGGPRSGGARPDEEPCSGCDRSVGKPDGRRALFARLRVDGREVRLFGRHTVGRSRTGRPQVHSDGRRGPGPGALPQSFRAGAYLQSEVRGRTAAGPPPLRRSRNRCRAGPLGRLSEGDPLCGLSRSPPETVDVGRHDRRQEHRRGVPAVDRRTRRLSGRDDAERPRAGHRGSGAQGDQPAAAIPVGRGPRLSDLVAQRGIAVGR</sequence>
<evidence type="ECO:0000256" key="1">
    <source>
        <dbReference type="SAM" id="MobiDB-lite"/>
    </source>
</evidence>